<dbReference type="InterPro" id="IPR011055">
    <property type="entry name" value="Dup_hybrid_motif"/>
</dbReference>
<dbReference type="SUPFAM" id="SSF47473">
    <property type="entry name" value="EF-hand"/>
    <property type="match status" value="1"/>
</dbReference>
<name>A0A0B7HDX4_9FLAO</name>
<evidence type="ECO:0000259" key="1">
    <source>
        <dbReference type="PROSITE" id="PS50222"/>
    </source>
</evidence>
<proteinExistence type="predicted"/>
<dbReference type="InterPro" id="IPR011992">
    <property type="entry name" value="EF-hand-dom_pair"/>
</dbReference>
<dbReference type="EMBL" id="CDOD01000022">
    <property type="protein sequence ID" value="CEN35753.1"/>
    <property type="molecule type" value="Genomic_DNA"/>
</dbReference>
<dbReference type="PROSITE" id="PS00018">
    <property type="entry name" value="EF_HAND_1"/>
    <property type="match status" value="1"/>
</dbReference>
<protein>
    <recommendedName>
        <fullName evidence="1">EF-hand domain-containing protein</fullName>
    </recommendedName>
</protein>
<sequence>MKVSYPMDGENNIERPLGTSLQNGFYPIGFYHCWHGGIHIEGTENKTSVKAIADGKIVAFRKGTDIEIGVGKNGKKLFVSNSFVLIRHDYKSSEGNTITFYSLYQHLNFGEEKPAPPQEKKYKAVPAINGGYRLSGVKSINDEVFFPTHTTLTIENNNDTDYYVVSGKDINNVLQKGIRIPKTYGSENKPTVNKGTVQWTGIAYKGQKGILLYYTDGESKIARKAIAVGSTVTVKNDSDTEWIEILYEGEVCFLKKKELKDGKLQEVQKDESKTTSSSEKNNNFPPFLQNLKLNEGIQTCDIEVKAGEFIGYVGKQGLFNDENYCAAHIEVFTPDNMEDFIANKKDDGKNEKFFIELKKGTLLFPYIETHYVIHKQVKVKILQIDGDYAEIELLQELKPTPMNKPGWFAHDSIFWFKDQCMVMIDAMYKNRKKLWVKTSQLGSNAQVGKTVNPIEDITKVYLIPPQGSKKNQKLNKRIIVDLRQCRKKMTFDKQTWYYLVHTSYDSGHLEKYEGWFLDISNEHFSAYDWKKFGFKTYDAEAHRMYPIKGVNNYEGTSDFIKKMIALIDTNQDGKIQNEELQACYNKPELYHTFSRMVCKHKSEWSYKWEKIEKDARAFYKYHYPDASDDKIKERLKETKTKYDALYDFWAVLKAKGIFKTDTFWYFEPFAWVEQMKRVFGVSINHTFDKKITAEKDEVYINVIAPRQRHLQGPMIVFDSSGILFKTHSLCRGTNGNRLKAGGNGDTPVGKAATSYDKRHIGDSRYGNHGVIDLSGLTGEFLQATKNGRNGIAIHCGHTAGYKGQIVDTGKLMNTFGCIRIYNSEMEKLVKLYNELKGKGKKIYCYIEDYEGNISDVYKYYEMEVDPKDESRTKRTTTQ</sequence>
<dbReference type="RefSeq" id="WP_041992116.1">
    <property type="nucleotide sequence ID" value="NZ_CDOD01000022.1"/>
</dbReference>
<accession>A0A0B7HDX4</accession>
<evidence type="ECO:0000313" key="2">
    <source>
        <dbReference type="EMBL" id="CEN35753.1"/>
    </source>
</evidence>
<evidence type="ECO:0000313" key="3">
    <source>
        <dbReference type="Proteomes" id="UP000038055"/>
    </source>
</evidence>
<keyword evidence="3" id="KW-1185">Reference proteome</keyword>
<dbReference type="InterPro" id="IPR002048">
    <property type="entry name" value="EF_hand_dom"/>
</dbReference>
<gene>
    <name evidence="2" type="ORF">CCYN2B_290006</name>
</gene>
<dbReference type="InterPro" id="IPR018247">
    <property type="entry name" value="EF_Hand_1_Ca_BS"/>
</dbReference>
<dbReference type="Proteomes" id="UP000038055">
    <property type="component" value="Unassembled WGS sequence"/>
</dbReference>
<organism evidence="2 3">
    <name type="scientific">Capnocytophaga cynodegmi</name>
    <dbReference type="NCBI Taxonomy" id="28189"/>
    <lineage>
        <taxon>Bacteria</taxon>
        <taxon>Pseudomonadati</taxon>
        <taxon>Bacteroidota</taxon>
        <taxon>Flavobacteriia</taxon>
        <taxon>Flavobacteriales</taxon>
        <taxon>Flavobacteriaceae</taxon>
        <taxon>Capnocytophaga</taxon>
    </lineage>
</organism>
<dbReference type="PROSITE" id="PS50222">
    <property type="entry name" value="EF_HAND_2"/>
    <property type="match status" value="1"/>
</dbReference>
<reference evidence="3" key="1">
    <citation type="submission" date="2015-01" db="EMBL/GenBank/DDBJ databases">
        <authorList>
            <person name="MANFREDI Pablo"/>
        </authorList>
    </citation>
    <scope>NUCLEOTIDE SEQUENCE [LARGE SCALE GENOMIC DNA]</scope>
    <source>
        <strain evidence="3">Ccyn2B</strain>
    </source>
</reference>
<dbReference type="Gene3D" id="2.70.70.10">
    <property type="entry name" value="Glucose Permease (Domain IIA)"/>
    <property type="match status" value="1"/>
</dbReference>
<dbReference type="GO" id="GO:0005509">
    <property type="term" value="F:calcium ion binding"/>
    <property type="evidence" value="ECO:0007669"/>
    <property type="project" value="InterPro"/>
</dbReference>
<feature type="domain" description="EF-hand" evidence="1">
    <location>
        <begin position="555"/>
        <end position="590"/>
    </location>
</feature>
<dbReference type="AlphaFoldDB" id="A0A0B7HDX4"/>